<accession>A0ABP8K6I8</accession>
<proteinExistence type="predicted"/>
<dbReference type="RefSeq" id="WP_345265569.1">
    <property type="nucleotide sequence ID" value="NZ_BAABHB010000002.1"/>
</dbReference>
<organism evidence="2 3">
    <name type="scientific">Nibrella viscosa</name>
    <dbReference type="NCBI Taxonomy" id="1084524"/>
    <lineage>
        <taxon>Bacteria</taxon>
        <taxon>Pseudomonadati</taxon>
        <taxon>Bacteroidota</taxon>
        <taxon>Cytophagia</taxon>
        <taxon>Cytophagales</taxon>
        <taxon>Spirosomataceae</taxon>
        <taxon>Nibrella</taxon>
    </lineage>
</organism>
<feature type="chain" id="PRO_5045038727" description="Tetratricopeptide repeat-containing protein" evidence="1">
    <location>
        <begin position="17"/>
        <end position="369"/>
    </location>
</feature>
<name>A0ABP8K6I8_9BACT</name>
<dbReference type="EMBL" id="BAABHB010000002">
    <property type="protein sequence ID" value="GAA4401221.1"/>
    <property type="molecule type" value="Genomic_DNA"/>
</dbReference>
<protein>
    <recommendedName>
        <fullName evidence="4">Tetratricopeptide repeat-containing protein</fullName>
    </recommendedName>
</protein>
<sequence>MKKFWLWILLWVPAWAQGQILTDKDAQQTIVSALDHIYNYQFDEAEPLIRQLRGRYPQHPVAPMLKAIQLQWQYLPLKENRAATTQYTQYLSQSLELAQKLLDKDKKDPEGVFFALTAHGYLALKHHYDEEFLKGVGEAKKAYGYLIDGFKLMERNGEFYFTTGLYNYYVERYPEDHPIVKPFMVFFQNGNMQQGLRQMEASVKRGLFTRAEASYYLTIIYLKHESQPNRAIQFSRWLIDKYPNNPIYRMRHTEALLLAGRYNEAEPHIDQLKKLPLKILPMAVKVFDGLVLEKDAQNDKAAAESYQAAIRMPFDIANTREYLAFAYAGLARIAARAGDRNQAKTYYKKATDIAEYKMIHQEAKAFSKG</sequence>
<reference evidence="3" key="1">
    <citation type="journal article" date="2019" name="Int. J. Syst. Evol. Microbiol.">
        <title>The Global Catalogue of Microorganisms (GCM) 10K type strain sequencing project: providing services to taxonomists for standard genome sequencing and annotation.</title>
        <authorList>
            <consortium name="The Broad Institute Genomics Platform"/>
            <consortium name="The Broad Institute Genome Sequencing Center for Infectious Disease"/>
            <person name="Wu L."/>
            <person name="Ma J."/>
        </authorList>
    </citation>
    <scope>NUCLEOTIDE SEQUENCE [LARGE SCALE GENOMIC DNA]</scope>
    <source>
        <strain evidence="3">JCM 17925</strain>
    </source>
</reference>
<dbReference type="SUPFAM" id="SSF48452">
    <property type="entry name" value="TPR-like"/>
    <property type="match status" value="1"/>
</dbReference>
<feature type="signal peptide" evidence="1">
    <location>
        <begin position="1"/>
        <end position="16"/>
    </location>
</feature>
<dbReference type="Proteomes" id="UP001500936">
    <property type="component" value="Unassembled WGS sequence"/>
</dbReference>
<evidence type="ECO:0000313" key="3">
    <source>
        <dbReference type="Proteomes" id="UP001500936"/>
    </source>
</evidence>
<evidence type="ECO:0000313" key="2">
    <source>
        <dbReference type="EMBL" id="GAA4401221.1"/>
    </source>
</evidence>
<evidence type="ECO:0008006" key="4">
    <source>
        <dbReference type="Google" id="ProtNLM"/>
    </source>
</evidence>
<keyword evidence="3" id="KW-1185">Reference proteome</keyword>
<dbReference type="InterPro" id="IPR011990">
    <property type="entry name" value="TPR-like_helical_dom_sf"/>
</dbReference>
<comment type="caution">
    <text evidence="2">The sequence shown here is derived from an EMBL/GenBank/DDBJ whole genome shotgun (WGS) entry which is preliminary data.</text>
</comment>
<gene>
    <name evidence="2" type="ORF">GCM10023187_15150</name>
</gene>
<evidence type="ECO:0000256" key="1">
    <source>
        <dbReference type="SAM" id="SignalP"/>
    </source>
</evidence>
<keyword evidence="1" id="KW-0732">Signal</keyword>
<dbReference type="Gene3D" id="1.25.40.10">
    <property type="entry name" value="Tetratricopeptide repeat domain"/>
    <property type="match status" value="1"/>
</dbReference>